<name>A0A7R8V3B4_HERIL</name>
<dbReference type="AlphaFoldDB" id="A0A7R8V3B4"/>
<dbReference type="Pfam" id="PF02958">
    <property type="entry name" value="EcKL"/>
    <property type="match status" value="1"/>
</dbReference>
<proteinExistence type="predicted"/>
<keyword evidence="3" id="KW-1185">Reference proteome</keyword>
<dbReference type="PANTHER" id="PTHR11012">
    <property type="entry name" value="PROTEIN KINASE-LIKE DOMAIN-CONTAINING"/>
    <property type="match status" value="1"/>
</dbReference>
<organism evidence="2 3">
    <name type="scientific">Hermetia illucens</name>
    <name type="common">Black soldier fly</name>
    <dbReference type="NCBI Taxonomy" id="343691"/>
    <lineage>
        <taxon>Eukaryota</taxon>
        <taxon>Metazoa</taxon>
        <taxon>Ecdysozoa</taxon>
        <taxon>Arthropoda</taxon>
        <taxon>Hexapoda</taxon>
        <taxon>Insecta</taxon>
        <taxon>Pterygota</taxon>
        <taxon>Neoptera</taxon>
        <taxon>Endopterygota</taxon>
        <taxon>Diptera</taxon>
        <taxon>Brachycera</taxon>
        <taxon>Stratiomyomorpha</taxon>
        <taxon>Stratiomyidae</taxon>
        <taxon>Hermetiinae</taxon>
        <taxon>Hermetia</taxon>
    </lineage>
</organism>
<gene>
    <name evidence="2" type="ORF">HERILL_LOCUS14286</name>
</gene>
<dbReference type="EMBL" id="LR899014">
    <property type="protein sequence ID" value="CAD7091888.1"/>
    <property type="molecule type" value="Genomic_DNA"/>
</dbReference>
<evidence type="ECO:0000259" key="1">
    <source>
        <dbReference type="SMART" id="SM00587"/>
    </source>
</evidence>
<feature type="domain" description="CHK kinase-like" evidence="1">
    <location>
        <begin position="142"/>
        <end position="334"/>
    </location>
</feature>
<accession>A0A7R8V3B4</accession>
<evidence type="ECO:0000313" key="2">
    <source>
        <dbReference type="EMBL" id="CAD7091888.1"/>
    </source>
</evidence>
<protein>
    <recommendedName>
        <fullName evidence="1">CHK kinase-like domain-containing protein</fullName>
    </recommendedName>
</protein>
<dbReference type="Proteomes" id="UP000594454">
    <property type="component" value="Chromosome 6"/>
</dbReference>
<dbReference type="SMART" id="SM00587">
    <property type="entry name" value="CHK"/>
    <property type="match status" value="1"/>
</dbReference>
<dbReference type="InterPro" id="IPR011009">
    <property type="entry name" value="Kinase-like_dom_sf"/>
</dbReference>
<sequence length="421" mass="48926">MPAKENYNRDINAENASEDVSHVINKDLFVDILEKQFGKSTIKNFNSVKSSGVGENFMSWMYPVSIDIEKEDGTLTTARYIVKMMPPNDPNGEFKKNLRAYAKEVEMYSKVIPKFQEIFHERNVEINFAPKCWKVVEENEILIIEDLKARKFANINRRQGMDMEHAELVLKRIAQFHAASACIYERDGKYSDQLMNDMYRKIKEGGFRTLQPIIWDNICNHLRQWNSCQEYVGLMEGLKDRIADVYVELFKKDLSEFNVLLHGDLWANNIMFQHDENGKPNDVLFVDLQISRYGSPVQDLIYFIVSSTEMSIKIKEFDHFIKFYHTELVKNLKLLKYPKAIPRLIDLHMAVLKRCFFGITTSFGVMAIALLEPNENADISNFIGDSKDGKKFKEALYMNSKLIKACELTLPFFYNKGAFDV</sequence>
<dbReference type="Gene3D" id="3.90.1200.10">
    <property type="match status" value="1"/>
</dbReference>
<reference evidence="2 3" key="1">
    <citation type="submission" date="2020-11" db="EMBL/GenBank/DDBJ databases">
        <authorList>
            <person name="Wallbank WR R."/>
            <person name="Pardo Diaz C."/>
            <person name="Kozak K."/>
            <person name="Martin S."/>
            <person name="Jiggins C."/>
            <person name="Moest M."/>
            <person name="Warren A I."/>
            <person name="Generalovic N T."/>
            <person name="Byers J.R.P. K."/>
            <person name="Montejo-Kovacevich G."/>
            <person name="Yen C E."/>
        </authorList>
    </citation>
    <scope>NUCLEOTIDE SEQUENCE [LARGE SCALE GENOMIC DNA]</scope>
</reference>
<dbReference type="OrthoDB" id="411145at2759"/>
<dbReference type="PANTHER" id="PTHR11012:SF6">
    <property type="entry name" value="CHK DOMAIN OV1-RELATED"/>
    <property type="match status" value="1"/>
</dbReference>
<dbReference type="InterPro" id="IPR004119">
    <property type="entry name" value="EcKL"/>
</dbReference>
<evidence type="ECO:0000313" key="3">
    <source>
        <dbReference type="Proteomes" id="UP000594454"/>
    </source>
</evidence>
<dbReference type="InParanoid" id="A0A7R8V3B4"/>
<dbReference type="SUPFAM" id="SSF56112">
    <property type="entry name" value="Protein kinase-like (PK-like)"/>
    <property type="match status" value="1"/>
</dbReference>
<dbReference type="InterPro" id="IPR015897">
    <property type="entry name" value="CHK_kinase-like"/>
</dbReference>